<evidence type="ECO:0000256" key="1">
    <source>
        <dbReference type="SAM" id="MobiDB-lite"/>
    </source>
</evidence>
<dbReference type="EMBL" id="JAINUF010000002">
    <property type="protein sequence ID" value="KAJ8375966.1"/>
    <property type="molecule type" value="Genomic_DNA"/>
</dbReference>
<accession>A0A9Q1G6M8</accession>
<feature type="region of interest" description="Disordered" evidence="1">
    <location>
        <begin position="69"/>
        <end position="100"/>
    </location>
</feature>
<evidence type="ECO:0000313" key="2">
    <source>
        <dbReference type="EMBL" id="KAJ8375966.1"/>
    </source>
</evidence>
<proteinExistence type="predicted"/>
<evidence type="ECO:0000313" key="3">
    <source>
        <dbReference type="Proteomes" id="UP001152622"/>
    </source>
</evidence>
<dbReference type="AlphaFoldDB" id="A0A9Q1G6M8"/>
<dbReference type="Proteomes" id="UP001152622">
    <property type="component" value="Chromosome 2"/>
</dbReference>
<sequence length="100" mass="10778">MEQLSNRSPGFYLHMLARPVLAPLPCSPPQAHFLARPQGACALPLSAALKGNGVSLSLQALINISQQTSKKQLEEASTHLRNPPATPLQTPCPDSWRISN</sequence>
<reference evidence="2" key="1">
    <citation type="journal article" date="2023" name="Science">
        <title>Genome structures resolve the early diversification of teleost fishes.</title>
        <authorList>
            <person name="Parey E."/>
            <person name="Louis A."/>
            <person name="Montfort J."/>
            <person name="Bouchez O."/>
            <person name="Roques C."/>
            <person name="Iampietro C."/>
            <person name="Lluch J."/>
            <person name="Castinel A."/>
            <person name="Donnadieu C."/>
            <person name="Desvignes T."/>
            <person name="Floi Bucao C."/>
            <person name="Jouanno E."/>
            <person name="Wen M."/>
            <person name="Mejri S."/>
            <person name="Dirks R."/>
            <person name="Jansen H."/>
            <person name="Henkel C."/>
            <person name="Chen W.J."/>
            <person name="Zahm M."/>
            <person name="Cabau C."/>
            <person name="Klopp C."/>
            <person name="Thompson A.W."/>
            <person name="Robinson-Rechavi M."/>
            <person name="Braasch I."/>
            <person name="Lecointre G."/>
            <person name="Bobe J."/>
            <person name="Postlethwait J.H."/>
            <person name="Berthelot C."/>
            <person name="Roest Crollius H."/>
            <person name="Guiguen Y."/>
        </authorList>
    </citation>
    <scope>NUCLEOTIDE SEQUENCE</scope>
    <source>
        <strain evidence="2">WJC10195</strain>
    </source>
</reference>
<organism evidence="2 3">
    <name type="scientific">Synaphobranchus kaupii</name>
    <name type="common">Kaup's arrowtooth eel</name>
    <dbReference type="NCBI Taxonomy" id="118154"/>
    <lineage>
        <taxon>Eukaryota</taxon>
        <taxon>Metazoa</taxon>
        <taxon>Chordata</taxon>
        <taxon>Craniata</taxon>
        <taxon>Vertebrata</taxon>
        <taxon>Euteleostomi</taxon>
        <taxon>Actinopterygii</taxon>
        <taxon>Neopterygii</taxon>
        <taxon>Teleostei</taxon>
        <taxon>Anguilliformes</taxon>
        <taxon>Synaphobranchidae</taxon>
        <taxon>Synaphobranchus</taxon>
    </lineage>
</organism>
<keyword evidence="3" id="KW-1185">Reference proteome</keyword>
<comment type="caution">
    <text evidence="2">The sequence shown here is derived from an EMBL/GenBank/DDBJ whole genome shotgun (WGS) entry which is preliminary data.</text>
</comment>
<name>A0A9Q1G6M8_SYNKA</name>
<protein>
    <submittedName>
        <fullName evidence="2">Uncharacterized protein</fullName>
    </submittedName>
</protein>
<gene>
    <name evidence="2" type="ORF">SKAU_G00065460</name>
</gene>